<keyword evidence="2" id="KW-0472">Membrane</keyword>
<gene>
    <name evidence="3" type="ORF">HPB52_016762</name>
</gene>
<evidence type="ECO:0008006" key="5">
    <source>
        <dbReference type="Google" id="ProtNLM"/>
    </source>
</evidence>
<protein>
    <recommendedName>
        <fullName evidence="5">Transmembrane protein</fullName>
    </recommendedName>
</protein>
<evidence type="ECO:0000256" key="1">
    <source>
        <dbReference type="SAM" id="MobiDB-lite"/>
    </source>
</evidence>
<accession>A0A9D4PS13</accession>
<name>A0A9D4PS13_RHISA</name>
<reference evidence="3" key="1">
    <citation type="journal article" date="2020" name="Cell">
        <title>Large-Scale Comparative Analyses of Tick Genomes Elucidate Their Genetic Diversity and Vector Capacities.</title>
        <authorList>
            <consortium name="Tick Genome and Microbiome Consortium (TIGMIC)"/>
            <person name="Jia N."/>
            <person name="Wang J."/>
            <person name="Shi W."/>
            <person name="Du L."/>
            <person name="Sun Y."/>
            <person name="Zhan W."/>
            <person name="Jiang J.F."/>
            <person name="Wang Q."/>
            <person name="Zhang B."/>
            <person name="Ji P."/>
            <person name="Bell-Sakyi L."/>
            <person name="Cui X.M."/>
            <person name="Yuan T.T."/>
            <person name="Jiang B.G."/>
            <person name="Yang W.F."/>
            <person name="Lam T.T."/>
            <person name="Chang Q.C."/>
            <person name="Ding S.J."/>
            <person name="Wang X.J."/>
            <person name="Zhu J.G."/>
            <person name="Ruan X.D."/>
            <person name="Zhao L."/>
            <person name="Wei J.T."/>
            <person name="Ye R.Z."/>
            <person name="Que T.C."/>
            <person name="Du C.H."/>
            <person name="Zhou Y.H."/>
            <person name="Cheng J.X."/>
            <person name="Dai P.F."/>
            <person name="Guo W.B."/>
            <person name="Han X.H."/>
            <person name="Huang E.J."/>
            <person name="Li L.F."/>
            <person name="Wei W."/>
            <person name="Gao Y.C."/>
            <person name="Liu J.Z."/>
            <person name="Shao H.Z."/>
            <person name="Wang X."/>
            <person name="Wang C.C."/>
            <person name="Yang T.C."/>
            <person name="Huo Q.B."/>
            <person name="Li W."/>
            <person name="Chen H.Y."/>
            <person name="Chen S.E."/>
            <person name="Zhou L.G."/>
            <person name="Ni X.B."/>
            <person name="Tian J.H."/>
            <person name="Sheng Y."/>
            <person name="Liu T."/>
            <person name="Pan Y.S."/>
            <person name="Xia L.Y."/>
            <person name="Li J."/>
            <person name="Zhao F."/>
            <person name="Cao W.C."/>
        </authorList>
    </citation>
    <scope>NUCLEOTIDE SEQUENCE</scope>
    <source>
        <strain evidence="3">Rsan-2018</strain>
    </source>
</reference>
<keyword evidence="2" id="KW-0812">Transmembrane</keyword>
<dbReference type="VEuPathDB" id="VectorBase:RSAN_051233"/>
<feature type="compositionally biased region" description="Polar residues" evidence="1">
    <location>
        <begin position="18"/>
        <end position="27"/>
    </location>
</feature>
<reference evidence="3" key="2">
    <citation type="submission" date="2021-09" db="EMBL/GenBank/DDBJ databases">
        <authorList>
            <person name="Jia N."/>
            <person name="Wang J."/>
            <person name="Shi W."/>
            <person name="Du L."/>
            <person name="Sun Y."/>
            <person name="Zhan W."/>
            <person name="Jiang J."/>
            <person name="Wang Q."/>
            <person name="Zhang B."/>
            <person name="Ji P."/>
            <person name="Sakyi L.B."/>
            <person name="Cui X."/>
            <person name="Yuan T."/>
            <person name="Jiang B."/>
            <person name="Yang W."/>
            <person name="Lam T.T.-Y."/>
            <person name="Chang Q."/>
            <person name="Ding S."/>
            <person name="Wang X."/>
            <person name="Zhu J."/>
            <person name="Ruan X."/>
            <person name="Zhao L."/>
            <person name="Wei J."/>
            <person name="Que T."/>
            <person name="Du C."/>
            <person name="Cheng J."/>
            <person name="Dai P."/>
            <person name="Han X."/>
            <person name="Huang E."/>
            <person name="Gao Y."/>
            <person name="Liu J."/>
            <person name="Shao H."/>
            <person name="Ye R."/>
            <person name="Li L."/>
            <person name="Wei W."/>
            <person name="Wang X."/>
            <person name="Wang C."/>
            <person name="Huo Q."/>
            <person name="Li W."/>
            <person name="Guo W."/>
            <person name="Chen H."/>
            <person name="Chen S."/>
            <person name="Zhou L."/>
            <person name="Zhou L."/>
            <person name="Ni X."/>
            <person name="Tian J."/>
            <person name="Zhou Y."/>
            <person name="Sheng Y."/>
            <person name="Liu T."/>
            <person name="Pan Y."/>
            <person name="Xia L."/>
            <person name="Li J."/>
            <person name="Zhao F."/>
            <person name="Cao W."/>
        </authorList>
    </citation>
    <scope>NUCLEOTIDE SEQUENCE</scope>
    <source>
        <strain evidence="3">Rsan-2018</strain>
        <tissue evidence="3">Larvae</tissue>
    </source>
</reference>
<feature type="region of interest" description="Disordered" evidence="1">
    <location>
        <begin position="1"/>
        <end position="29"/>
    </location>
</feature>
<dbReference type="AlphaFoldDB" id="A0A9D4PS13"/>
<organism evidence="3 4">
    <name type="scientific">Rhipicephalus sanguineus</name>
    <name type="common">Brown dog tick</name>
    <name type="synonym">Ixodes sanguineus</name>
    <dbReference type="NCBI Taxonomy" id="34632"/>
    <lineage>
        <taxon>Eukaryota</taxon>
        <taxon>Metazoa</taxon>
        <taxon>Ecdysozoa</taxon>
        <taxon>Arthropoda</taxon>
        <taxon>Chelicerata</taxon>
        <taxon>Arachnida</taxon>
        <taxon>Acari</taxon>
        <taxon>Parasitiformes</taxon>
        <taxon>Ixodida</taxon>
        <taxon>Ixodoidea</taxon>
        <taxon>Ixodidae</taxon>
        <taxon>Rhipicephalinae</taxon>
        <taxon>Rhipicephalus</taxon>
        <taxon>Rhipicephalus</taxon>
    </lineage>
</organism>
<dbReference type="Proteomes" id="UP000821837">
    <property type="component" value="Chromosome 5"/>
</dbReference>
<sequence>MPQASEAFSTVDEKENSRGTSNLQPASGSHVFGVTTSSSRSVLDTRNVVVNLRALAITSVAVDTCKLALATVTTVHRQPNRGFVFLASIAVWSLSAKLAVTVASLAAYGLVFWAASREARRPMMVAAAVFAVAIAMRFLFMIEGAVVVLQESTTHAYTANSSSEQDAAHLHVLTKLELHGPMVHLKHDILDAHSSNTYVAPAPPAPRVLDIVLKILQVNIIHTCSVAVHVVFLLVLRKYMRCTKAKQRLDDMPAEART</sequence>
<evidence type="ECO:0000313" key="4">
    <source>
        <dbReference type="Proteomes" id="UP000821837"/>
    </source>
</evidence>
<feature type="transmembrane region" description="Helical" evidence="2">
    <location>
        <begin position="211"/>
        <end position="236"/>
    </location>
</feature>
<comment type="caution">
    <text evidence="3">The sequence shown here is derived from an EMBL/GenBank/DDBJ whole genome shotgun (WGS) entry which is preliminary data.</text>
</comment>
<feature type="transmembrane region" description="Helical" evidence="2">
    <location>
        <begin position="123"/>
        <end position="142"/>
    </location>
</feature>
<dbReference type="EMBL" id="JABSTV010001251">
    <property type="protein sequence ID" value="KAH7952004.1"/>
    <property type="molecule type" value="Genomic_DNA"/>
</dbReference>
<feature type="transmembrane region" description="Helical" evidence="2">
    <location>
        <begin position="83"/>
        <end position="111"/>
    </location>
</feature>
<keyword evidence="4" id="KW-1185">Reference proteome</keyword>
<proteinExistence type="predicted"/>
<evidence type="ECO:0000256" key="2">
    <source>
        <dbReference type="SAM" id="Phobius"/>
    </source>
</evidence>
<evidence type="ECO:0000313" key="3">
    <source>
        <dbReference type="EMBL" id="KAH7952004.1"/>
    </source>
</evidence>
<keyword evidence="2" id="KW-1133">Transmembrane helix</keyword>